<gene>
    <name evidence="3" type="ORF">UFOVP34_60</name>
    <name evidence="2" type="ORF">UFOVP51_46</name>
</gene>
<dbReference type="InterPro" id="IPR007499">
    <property type="entry name" value="ERF_bacteria_virus"/>
</dbReference>
<organism evidence="2">
    <name type="scientific">uncultured Caudovirales phage</name>
    <dbReference type="NCBI Taxonomy" id="2100421"/>
    <lineage>
        <taxon>Viruses</taxon>
        <taxon>Duplodnaviria</taxon>
        <taxon>Heunggongvirae</taxon>
        <taxon>Uroviricota</taxon>
        <taxon>Caudoviricetes</taxon>
        <taxon>Peduoviridae</taxon>
        <taxon>Maltschvirus</taxon>
        <taxon>Maltschvirus maltsch</taxon>
    </lineage>
</organism>
<evidence type="ECO:0000313" key="3">
    <source>
        <dbReference type="EMBL" id="CAB4241017.1"/>
    </source>
</evidence>
<dbReference type="EMBL" id="LR796177">
    <property type="protein sequence ID" value="CAB4124155.1"/>
    <property type="molecule type" value="Genomic_DNA"/>
</dbReference>
<feature type="region of interest" description="Disordered" evidence="1">
    <location>
        <begin position="142"/>
        <end position="161"/>
    </location>
</feature>
<protein>
    <submittedName>
        <fullName evidence="2">Essential recombination function protein</fullName>
    </submittedName>
</protein>
<name>A0A6J5KSL7_9CAUD</name>
<proteinExistence type="predicted"/>
<evidence type="ECO:0000256" key="1">
    <source>
        <dbReference type="SAM" id="MobiDB-lite"/>
    </source>
</evidence>
<reference evidence="2" key="1">
    <citation type="submission" date="2020-04" db="EMBL/GenBank/DDBJ databases">
        <authorList>
            <person name="Chiriac C."/>
            <person name="Salcher M."/>
            <person name="Ghai R."/>
            <person name="Kavagutti S V."/>
        </authorList>
    </citation>
    <scope>NUCLEOTIDE SEQUENCE</scope>
</reference>
<dbReference type="Pfam" id="PF04404">
    <property type="entry name" value="ERF"/>
    <property type="match status" value="1"/>
</dbReference>
<accession>A0A6J5KSL7</accession>
<sequence>MKEVSNQEIMTKKNTALDIMSDNIDSLAEALSKVQAVIENVSKDKKGYSYKYADLASCLDAVRKPLADNGFSISQIISQDEDKRPILITLLIHKSGQWLKSTFPIESVVMKQGNSLQHLGAGITYTRRYALSAMVGLTQEDDDAQSLTKKPESSLETTPSHELKSLCVKHGISAGEFAKFHNIDSAKPETVKDGVDNFIVLKERFLEASHADIH</sequence>
<dbReference type="EMBL" id="LR797816">
    <property type="protein sequence ID" value="CAB4241017.1"/>
    <property type="molecule type" value="Genomic_DNA"/>
</dbReference>
<evidence type="ECO:0000313" key="2">
    <source>
        <dbReference type="EMBL" id="CAB4124155.1"/>
    </source>
</evidence>
<feature type="compositionally biased region" description="Basic and acidic residues" evidence="1">
    <location>
        <begin position="149"/>
        <end position="161"/>
    </location>
</feature>